<dbReference type="PANTHER" id="PTHR47354:SF5">
    <property type="entry name" value="PROTEIN RFBI"/>
    <property type="match status" value="1"/>
</dbReference>
<evidence type="ECO:0000313" key="6">
    <source>
        <dbReference type="EMBL" id="GAA0667582.1"/>
    </source>
</evidence>
<dbReference type="CDD" id="cd00207">
    <property type="entry name" value="fer2"/>
    <property type="match status" value="1"/>
</dbReference>
<dbReference type="InterPro" id="IPR001041">
    <property type="entry name" value="2Fe-2S_ferredoxin-type"/>
</dbReference>
<proteinExistence type="predicted"/>
<dbReference type="SUPFAM" id="SSF63380">
    <property type="entry name" value="Riboflavin synthase domain-like"/>
    <property type="match status" value="1"/>
</dbReference>
<dbReference type="InterPro" id="IPR012675">
    <property type="entry name" value="Beta-grasp_dom_sf"/>
</dbReference>
<evidence type="ECO:0000256" key="2">
    <source>
        <dbReference type="ARBA" id="ARBA00022714"/>
    </source>
</evidence>
<reference evidence="7" key="1">
    <citation type="journal article" date="2019" name="Int. J. Syst. Evol. Microbiol.">
        <title>The Global Catalogue of Microorganisms (GCM) 10K type strain sequencing project: providing services to taxonomists for standard genome sequencing and annotation.</title>
        <authorList>
            <consortium name="The Broad Institute Genomics Platform"/>
            <consortium name="The Broad Institute Genome Sequencing Center for Infectious Disease"/>
            <person name="Wu L."/>
            <person name="Ma J."/>
        </authorList>
    </citation>
    <scope>NUCLEOTIDE SEQUENCE [LARGE SCALE GENOMIC DNA]</scope>
    <source>
        <strain evidence="7">JCM 10367</strain>
    </source>
</reference>
<dbReference type="Pfam" id="PF00970">
    <property type="entry name" value="FAD_binding_6"/>
    <property type="match status" value="1"/>
</dbReference>
<dbReference type="Gene3D" id="3.40.50.80">
    <property type="entry name" value="Nucleotide-binding domain of ferredoxin-NADP reductase (FNR) module"/>
    <property type="match status" value="1"/>
</dbReference>
<dbReference type="InterPro" id="IPR036010">
    <property type="entry name" value="2Fe-2S_ferredoxin-like_sf"/>
</dbReference>
<sequence length="352" mass="39177">MSTTYTVTVEPLGKEVSCREDQTILDACLRAGVWLPHACTHGTCGTCKAEVLDGDVDHGEASAFALMEFERSEGKALLCCARPRSDVIVEGDVDVEEGITTHPVRDFVGTVTGIEDCARDTRRLTVDLDDDIAFHPGQYLQVFVPGKGVTRTYSMANPPAEPRRIELHVRRVPGGLATDGWVFKDLAVGDELRVSGPYGRFFFRQMREEPAILIAGGTGLAPIKSMIQHILASEDEQQLTLYQGARCLDMLYDVDFFRGLEQEYPDRFRYRPCLSEEQVSGFEAGLVTEVLDRDMASCRGHVAYVCGPPPMVDAAIKTLMRKRLFPRDIYREDFFDESDKANGGLNSPLLKR</sequence>
<keyword evidence="2" id="KW-0479">Metal-binding</keyword>
<dbReference type="InterPro" id="IPR050415">
    <property type="entry name" value="MRET"/>
</dbReference>
<name>A0ABP3SZQ2_9ACTN</name>
<evidence type="ECO:0000256" key="1">
    <source>
        <dbReference type="ARBA" id="ARBA00001974"/>
    </source>
</evidence>
<keyword evidence="2" id="KW-0408">Iron</keyword>
<dbReference type="Proteomes" id="UP001500724">
    <property type="component" value="Unassembled WGS sequence"/>
</dbReference>
<dbReference type="PROSITE" id="PS51085">
    <property type="entry name" value="2FE2S_FER_2"/>
    <property type="match status" value="1"/>
</dbReference>
<feature type="domain" description="2Fe-2S ferredoxin-type" evidence="4">
    <location>
        <begin position="5"/>
        <end position="99"/>
    </location>
</feature>
<keyword evidence="2" id="KW-0001">2Fe-2S</keyword>
<dbReference type="InterPro" id="IPR017927">
    <property type="entry name" value="FAD-bd_FR_type"/>
</dbReference>
<feature type="domain" description="FAD-binding FR-type" evidence="5">
    <location>
        <begin position="104"/>
        <end position="204"/>
    </location>
</feature>
<dbReference type="PROSITE" id="PS00197">
    <property type="entry name" value="2FE2S_FER_1"/>
    <property type="match status" value="1"/>
</dbReference>
<dbReference type="Gene3D" id="3.10.20.30">
    <property type="match status" value="1"/>
</dbReference>
<dbReference type="Pfam" id="PF00175">
    <property type="entry name" value="NAD_binding_1"/>
    <property type="match status" value="1"/>
</dbReference>
<keyword evidence="7" id="KW-1185">Reference proteome</keyword>
<dbReference type="InterPro" id="IPR017938">
    <property type="entry name" value="Riboflavin_synthase-like_b-brl"/>
</dbReference>
<dbReference type="PRINTS" id="PR00410">
    <property type="entry name" value="PHEHYDRXLASE"/>
</dbReference>
<dbReference type="InterPro" id="IPR001709">
    <property type="entry name" value="Flavoprot_Pyr_Nucl_cyt_Rdtase"/>
</dbReference>
<keyword evidence="3" id="KW-0411">Iron-sulfur</keyword>
<dbReference type="InterPro" id="IPR008333">
    <property type="entry name" value="Cbr1-like_FAD-bd_dom"/>
</dbReference>
<dbReference type="EMBL" id="BAAAGU010000075">
    <property type="protein sequence ID" value="GAA0667582.1"/>
    <property type="molecule type" value="Genomic_DNA"/>
</dbReference>
<comment type="caution">
    <text evidence="6">The sequence shown here is derived from an EMBL/GenBank/DDBJ whole genome shotgun (WGS) entry which is preliminary data.</text>
</comment>
<dbReference type="Pfam" id="PF00111">
    <property type="entry name" value="Fer2"/>
    <property type="match status" value="1"/>
</dbReference>
<dbReference type="PANTHER" id="PTHR47354">
    <property type="entry name" value="NADH OXIDOREDUCTASE HCR"/>
    <property type="match status" value="1"/>
</dbReference>
<evidence type="ECO:0000256" key="3">
    <source>
        <dbReference type="ARBA" id="ARBA00023014"/>
    </source>
</evidence>
<dbReference type="InterPro" id="IPR039261">
    <property type="entry name" value="FNR_nucleotide-bd"/>
</dbReference>
<dbReference type="InterPro" id="IPR001433">
    <property type="entry name" value="OxRdtase_FAD/NAD-bd"/>
</dbReference>
<dbReference type="PROSITE" id="PS51384">
    <property type="entry name" value="FAD_FR"/>
    <property type="match status" value="1"/>
</dbReference>
<protein>
    <submittedName>
        <fullName evidence="6">Phenol 2-monooxygenase domain-containing protein</fullName>
    </submittedName>
</protein>
<dbReference type="Gene3D" id="2.40.30.10">
    <property type="entry name" value="Translation factors"/>
    <property type="match status" value="1"/>
</dbReference>
<organism evidence="6 7">
    <name type="scientific">Streptomyces thermocarboxydovorans</name>
    <dbReference type="NCBI Taxonomy" id="59298"/>
    <lineage>
        <taxon>Bacteria</taxon>
        <taxon>Bacillati</taxon>
        <taxon>Actinomycetota</taxon>
        <taxon>Actinomycetes</taxon>
        <taxon>Kitasatosporales</taxon>
        <taxon>Streptomycetaceae</taxon>
        <taxon>Streptomyces</taxon>
    </lineage>
</organism>
<dbReference type="InterPro" id="IPR006058">
    <property type="entry name" value="2Fe2S_fd_BS"/>
</dbReference>
<dbReference type="SUPFAM" id="SSF52343">
    <property type="entry name" value="Ferredoxin reductase-like, C-terminal NADP-linked domain"/>
    <property type="match status" value="1"/>
</dbReference>
<accession>A0ABP3SZQ2</accession>
<evidence type="ECO:0000259" key="4">
    <source>
        <dbReference type="PROSITE" id="PS51085"/>
    </source>
</evidence>
<dbReference type="SUPFAM" id="SSF54292">
    <property type="entry name" value="2Fe-2S ferredoxin-like"/>
    <property type="match status" value="1"/>
</dbReference>
<dbReference type="RefSeq" id="WP_344006739.1">
    <property type="nucleotide sequence ID" value="NZ_BAAAGU010000075.1"/>
</dbReference>
<evidence type="ECO:0000313" key="7">
    <source>
        <dbReference type="Proteomes" id="UP001500724"/>
    </source>
</evidence>
<gene>
    <name evidence="6" type="ORF">GCM10009535_54330</name>
</gene>
<evidence type="ECO:0000259" key="5">
    <source>
        <dbReference type="PROSITE" id="PS51384"/>
    </source>
</evidence>
<dbReference type="PRINTS" id="PR00371">
    <property type="entry name" value="FPNCR"/>
</dbReference>
<comment type="cofactor">
    <cofactor evidence="1">
        <name>FAD</name>
        <dbReference type="ChEBI" id="CHEBI:57692"/>
    </cofactor>
</comment>